<feature type="region of interest" description="Disordered" evidence="1">
    <location>
        <begin position="392"/>
        <end position="417"/>
    </location>
</feature>
<evidence type="ECO:0000256" key="1">
    <source>
        <dbReference type="SAM" id="MobiDB-lite"/>
    </source>
</evidence>
<evidence type="ECO:0000313" key="3">
    <source>
        <dbReference type="Proteomes" id="UP001595816"/>
    </source>
</evidence>
<proteinExistence type="predicted"/>
<reference evidence="3" key="1">
    <citation type="journal article" date="2019" name="Int. J. Syst. Evol. Microbiol.">
        <title>The Global Catalogue of Microorganisms (GCM) 10K type strain sequencing project: providing services to taxonomists for standard genome sequencing and annotation.</title>
        <authorList>
            <consortium name="The Broad Institute Genomics Platform"/>
            <consortium name="The Broad Institute Genome Sequencing Center for Infectious Disease"/>
            <person name="Wu L."/>
            <person name="Ma J."/>
        </authorList>
    </citation>
    <scope>NUCLEOTIDE SEQUENCE [LARGE SCALE GENOMIC DNA]</scope>
    <source>
        <strain evidence="3">CGMCC 4.7289</strain>
    </source>
</reference>
<dbReference type="RefSeq" id="WP_253761883.1">
    <property type="nucleotide sequence ID" value="NZ_JAMZDZ010000001.1"/>
</dbReference>
<dbReference type="EMBL" id="JBHSAY010000015">
    <property type="protein sequence ID" value="MFC4133917.1"/>
    <property type="molecule type" value="Genomic_DNA"/>
</dbReference>
<evidence type="ECO:0000313" key="2">
    <source>
        <dbReference type="EMBL" id="MFC4133917.1"/>
    </source>
</evidence>
<comment type="caution">
    <text evidence="2">The sequence shown here is derived from an EMBL/GenBank/DDBJ whole genome shotgun (WGS) entry which is preliminary data.</text>
</comment>
<keyword evidence="3" id="KW-1185">Reference proteome</keyword>
<dbReference type="Proteomes" id="UP001595816">
    <property type="component" value="Unassembled WGS sequence"/>
</dbReference>
<gene>
    <name evidence="2" type="ORF">ACFOZ4_25160</name>
</gene>
<name>A0ABV8LU28_9ACTN</name>
<protein>
    <submittedName>
        <fullName evidence="2">Uncharacterized protein</fullName>
    </submittedName>
</protein>
<sequence>MSRAQVLGRKAAGRLVADPPAWLTALRLDPAVEALGVTWHDDESITRESAEADERPSDWGLHTQATMQHIRLNRPHLVPVARGPQYTGRGLGIESDAVWYVDGRDPRQLLFAPSAAYPTFLHVPGGTTADQMAEALRGFFPAERPTRVTLPKVARGFLGYAERLGVPSPYTGQVEGIDGLTLDRYFTMNLYAEAGSWGSAYYDDPYPEEFGRPIEMIGIGREAQKQADGVPSMTWRTAHSGSYVTFEAHYGEMLVGEVRYRPSTYPEVVEALNAYFGSYFPTDLPVDVIGALLGFDFQTIDMLERELDVETDLGDKLGQLHIAVALAHGDVDALARLRPYFHDDNGSYRSQAMNFLLPYNYEWMLEELVLTEPEEQLTRQLNQILDRGISGRHPDIFDGDGYAGYDDEEDDEGEDDE</sequence>
<feature type="compositionally biased region" description="Acidic residues" evidence="1">
    <location>
        <begin position="405"/>
        <end position="417"/>
    </location>
</feature>
<organism evidence="2 3">
    <name type="scientific">Hamadaea flava</name>
    <dbReference type="NCBI Taxonomy" id="1742688"/>
    <lineage>
        <taxon>Bacteria</taxon>
        <taxon>Bacillati</taxon>
        <taxon>Actinomycetota</taxon>
        <taxon>Actinomycetes</taxon>
        <taxon>Micromonosporales</taxon>
        <taxon>Micromonosporaceae</taxon>
        <taxon>Hamadaea</taxon>
    </lineage>
</organism>
<accession>A0ABV8LU28</accession>